<gene>
    <name evidence="2" type="ORF">VE26_00885</name>
</gene>
<evidence type="ECO:0000256" key="1">
    <source>
        <dbReference type="SAM" id="SignalP"/>
    </source>
</evidence>
<dbReference type="OrthoDB" id="7951100at2"/>
<name>A0A0F5FIR3_9HYPH</name>
<comment type="caution">
    <text evidence="2">The sequence shown here is derived from an EMBL/GenBank/DDBJ whole genome shotgun (WGS) entry which is preliminary data.</text>
</comment>
<keyword evidence="1" id="KW-0732">Signal</keyword>
<dbReference type="STRING" id="429727.VE26_00885"/>
<feature type="signal peptide" evidence="1">
    <location>
        <begin position="1"/>
        <end position="23"/>
    </location>
</feature>
<dbReference type="Proteomes" id="UP000033649">
    <property type="component" value="Unassembled WGS sequence"/>
</dbReference>
<evidence type="ECO:0000313" key="2">
    <source>
        <dbReference type="EMBL" id="KKB08678.1"/>
    </source>
</evidence>
<dbReference type="EMBL" id="JZEY01000054">
    <property type="protein sequence ID" value="KKB08678.1"/>
    <property type="molecule type" value="Genomic_DNA"/>
</dbReference>
<feature type="chain" id="PRO_5002486669" evidence="1">
    <location>
        <begin position="24"/>
        <end position="100"/>
    </location>
</feature>
<sequence length="100" mass="11021">MLSRIASALTIALLSTAAAQASAACYAHRPGVQISFGISIGAEATEEERNRFNLMQLRQMGIDATRAEMWGGCIRAFVRKPEGGEEMQYFHPESFERVDP</sequence>
<protein>
    <submittedName>
        <fullName evidence="2">Uncharacterized protein</fullName>
    </submittedName>
</protein>
<reference evidence="2 3" key="1">
    <citation type="submission" date="2015-03" db="EMBL/GenBank/DDBJ databases">
        <authorList>
            <person name="Hassan Y."/>
            <person name="Lepp D."/>
            <person name="Li X.-Z."/>
            <person name="Zhou T."/>
        </authorList>
    </citation>
    <scope>NUCLEOTIDE SEQUENCE [LARGE SCALE GENOMIC DNA]</scope>
    <source>
        <strain evidence="2 3">IPL18</strain>
    </source>
</reference>
<organism evidence="2 3">
    <name type="scientific">Devosia chinhatensis</name>
    <dbReference type="NCBI Taxonomy" id="429727"/>
    <lineage>
        <taxon>Bacteria</taxon>
        <taxon>Pseudomonadati</taxon>
        <taxon>Pseudomonadota</taxon>
        <taxon>Alphaproteobacteria</taxon>
        <taxon>Hyphomicrobiales</taxon>
        <taxon>Devosiaceae</taxon>
        <taxon>Devosia</taxon>
    </lineage>
</organism>
<dbReference type="AlphaFoldDB" id="A0A0F5FIR3"/>
<dbReference type="PROSITE" id="PS51257">
    <property type="entry name" value="PROKAR_LIPOPROTEIN"/>
    <property type="match status" value="1"/>
</dbReference>
<keyword evidence="3" id="KW-1185">Reference proteome</keyword>
<evidence type="ECO:0000313" key="3">
    <source>
        <dbReference type="Proteomes" id="UP000033649"/>
    </source>
</evidence>
<dbReference type="PATRIC" id="fig|429727.3.peg.195"/>
<accession>A0A0F5FIR3</accession>
<proteinExistence type="predicted"/>
<dbReference type="RefSeq" id="WP_046103367.1">
    <property type="nucleotide sequence ID" value="NZ_JZEY01000054.1"/>
</dbReference>